<reference evidence="2" key="2">
    <citation type="submission" date="2015-01" db="EMBL/GenBank/DDBJ databases">
        <title>Evolutionary Origins and Diversification of the Mycorrhizal Mutualists.</title>
        <authorList>
            <consortium name="DOE Joint Genome Institute"/>
            <consortium name="Mycorrhizal Genomics Consortium"/>
            <person name="Kohler A."/>
            <person name="Kuo A."/>
            <person name="Nagy L.G."/>
            <person name="Floudas D."/>
            <person name="Copeland A."/>
            <person name="Barry K.W."/>
            <person name="Cichocki N."/>
            <person name="Veneault-Fourrey C."/>
            <person name="LaButti K."/>
            <person name="Lindquist E.A."/>
            <person name="Lipzen A."/>
            <person name="Lundell T."/>
            <person name="Morin E."/>
            <person name="Murat C."/>
            <person name="Riley R."/>
            <person name="Ohm R."/>
            <person name="Sun H."/>
            <person name="Tunlid A."/>
            <person name="Henrissat B."/>
            <person name="Grigoriev I.V."/>
            <person name="Hibbett D.S."/>
            <person name="Martin F."/>
        </authorList>
    </citation>
    <scope>NUCLEOTIDE SEQUENCE [LARGE SCALE GENOMIC DNA]</scope>
    <source>
        <strain evidence="2">Zn</strain>
    </source>
</reference>
<evidence type="ECO:0000313" key="2">
    <source>
        <dbReference type="Proteomes" id="UP000054321"/>
    </source>
</evidence>
<sequence>MLPQPPSHNVQRAFEREFGPGQINPPLISGALTVAAGIETGPIALGGTNTGSSVRVPPDFGSCACFEPVRGVARVMRLSLSDVGEPQLLVAVASARGGTANGKSPAIQPAMEIGTDWGRDAQKSRETAKLVLYASKSLLGKCETRWIVGSIKPASAVL</sequence>
<dbReference type="Proteomes" id="UP000054321">
    <property type="component" value="Unassembled WGS sequence"/>
</dbReference>
<proteinExistence type="predicted"/>
<gene>
    <name evidence="1" type="ORF">OIDMADRAFT_48066</name>
</gene>
<reference evidence="1 2" key="1">
    <citation type="submission" date="2014-04" db="EMBL/GenBank/DDBJ databases">
        <authorList>
            <consortium name="DOE Joint Genome Institute"/>
            <person name="Kuo A."/>
            <person name="Martino E."/>
            <person name="Perotto S."/>
            <person name="Kohler A."/>
            <person name="Nagy L.G."/>
            <person name="Floudas D."/>
            <person name="Copeland A."/>
            <person name="Barry K.W."/>
            <person name="Cichocki N."/>
            <person name="Veneault-Fourrey C."/>
            <person name="LaButti K."/>
            <person name="Lindquist E.A."/>
            <person name="Lipzen A."/>
            <person name="Lundell T."/>
            <person name="Morin E."/>
            <person name="Murat C."/>
            <person name="Sun H."/>
            <person name="Tunlid A."/>
            <person name="Henrissat B."/>
            <person name="Grigoriev I.V."/>
            <person name="Hibbett D.S."/>
            <person name="Martin F."/>
            <person name="Nordberg H.P."/>
            <person name="Cantor M.N."/>
            <person name="Hua S.X."/>
        </authorList>
    </citation>
    <scope>NUCLEOTIDE SEQUENCE [LARGE SCALE GENOMIC DNA]</scope>
    <source>
        <strain evidence="1 2">Zn</strain>
    </source>
</reference>
<accession>A0A0C3HZD0</accession>
<dbReference type="InParanoid" id="A0A0C3HZD0"/>
<dbReference type="EMBL" id="KN832870">
    <property type="protein sequence ID" value="KIN08190.1"/>
    <property type="molecule type" value="Genomic_DNA"/>
</dbReference>
<name>A0A0C3HZD0_OIDMZ</name>
<dbReference type="AlphaFoldDB" id="A0A0C3HZD0"/>
<organism evidence="1 2">
    <name type="scientific">Oidiodendron maius (strain Zn)</name>
    <dbReference type="NCBI Taxonomy" id="913774"/>
    <lineage>
        <taxon>Eukaryota</taxon>
        <taxon>Fungi</taxon>
        <taxon>Dikarya</taxon>
        <taxon>Ascomycota</taxon>
        <taxon>Pezizomycotina</taxon>
        <taxon>Leotiomycetes</taxon>
        <taxon>Leotiomycetes incertae sedis</taxon>
        <taxon>Myxotrichaceae</taxon>
        <taxon>Oidiodendron</taxon>
    </lineage>
</organism>
<evidence type="ECO:0000313" key="1">
    <source>
        <dbReference type="EMBL" id="KIN08190.1"/>
    </source>
</evidence>
<protein>
    <submittedName>
        <fullName evidence="1">Uncharacterized protein</fullName>
    </submittedName>
</protein>
<keyword evidence="2" id="KW-1185">Reference proteome</keyword>
<dbReference type="HOGENOM" id="CLU_1669904_0_0_1"/>